<gene>
    <name evidence="10" type="ORF">B0I35DRAFT_453717</name>
</gene>
<dbReference type="EMBL" id="JAGPNK010000015">
    <property type="protein sequence ID" value="KAH7308397.1"/>
    <property type="molecule type" value="Genomic_DNA"/>
</dbReference>
<accession>A0A8K0SHK6</accession>
<protein>
    <recommendedName>
        <fullName evidence="9">DUF676 domain-containing protein</fullName>
    </recommendedName>
</protein>
<keyword evidence="11" id="KW-1185">Reference proteome</keyword>
<dbReference type="InterPro" id="IPR052374">
    <property type="entry name" value="SERAC1"/>
</dbReference>
<dbReference type="Gene3D" id="3.40.50.1820">
    <property type="entry name" value="alpha/beta hydrolase"/>
    <property type="match status" value="1"/>
</dbReference>
<evidence type="ECO:0000256" key="5">
    <source>
        <dbReference type="ARBA" id="ARBA00022824"/>
    </source>
</evidence>
<dbReference type="AlphaFoldDB" id="A0A8K0SHK6"/>
<keyword evidence="6" id="KW-0496">Mitochondrion</keyword>
<evidence type="ECO:0000256" key="4">
    <source>
        <dbReference type="ARBA" id="ARBA00007920"/>
    </source>
</evidence>
<dbReference type="InterPro" id="IPR007751">
    <property type="entry name" value="DUF676_lipase-like"/>
</dbReference>
<dbReference type="Pfam" id="PF05057">
    <property type="entry name" value="DUF676"/>
    <property type="match status" value="1"/>
</dbReference>
<evidence type="ECO:0000256" key="2">
    <source>
        <dbReference type="ARBA" id="ARBA00004240"/>
    </source>
</evidence>
<feature type="region of interest" description="Disordered" evidence="8">
    <location>
        <begin position="1"/>
        <end position="39"/>
    </location>
</feature>
<comment type="caution">
    <text evidence="10">The sequence shown here is derived from an EMBL/GenBank/DDBJ whole genome shotgun (WGS) entry which is preliminary data.</text>
</comment>
<evidence type="ECO:0000256" key="7">
    <source>
        <dbReference type="ARBA" id="ARBA00023136"/>
    </source>
</evidence>
<evidence type="ECO:0000313" key="10">
    <source>
        <dbReference type="EMBL" id="KAH7308397.1"/>
    </source>
</evidence>
<dbReference type="Proteomes" id="UP000813444">
    <property type="component" value="Unassembled WGS sequence"/>
</dbReference>
<evidence type="ECO:0000256" key="6">
    <source>
        <dbReference type="ARBA" id="ARBA00023128"/>
    </source>
</evidence>
<sequence length="302" mass="33780">MSRSSTSVSQQQETNDENALPASSRSMTGSRTSERFSTPSFPDGVEVLHDCPDANVDICFVHGLTGNRTSTWTAHEESTPWPKTLLPPEVKSARILTYGYDAYVVSKTVASSNRLLDHATNLLTDLTNDRRRCNASSRPLIFIAHSLGGLVCKEAILLSRNNPDRQRRDLFKYIKGIVFMALGLVKSVNKSLLKILETNDQLLESVHARFLYLVREQRETGRQLEVACFFEELPLHGVGKVVSKESATFEGYDPITIHANHADMVKFKSANENGFKRLVGELAAWVSEIGEPNKQFYNRDSC</sequence>
<feature type="compositionally biased region" description="Polar residues" evidence="8">
    <location>
        <begin position="1"/>
        <end position="13"/>
    </location>
</feature>
<proteinExistence type="inferred from homology"/>
<organism evidence="10 11">
    <name type="scientific">Stachybotrys elegans</name>
    <dbReference type="NCBI Taxonomy" id="80388"/>
    <lineage>
        <taxon>Eukaryota</taxon>
        <taxon>Fungi</taxon>
        <taxon>Dikarya</taxon>
        <taxon>Ascomycota</taxon>
        <taxon>Pezizomycotina</taxon>
        <taxon>Sordariomycetes</taxon>
        <taxon>Hypocreomycetidae</taxon>
        <taxon>Hypocreales</taxon>
        <taxon>Stachybotryaceae</taxon>
        <taxon>Stachybotrys</taxon>
    </lineage>
</organism>
<reference evidence="10" key="1">
    <citation type="journal article" date="2021" name="Nat. Commun.">
        <title>Genetic determinants of endophytism in the Arabidopsis root mycobiome.</title>
        <authorList>
            <person name="Mesny F."/>
            <person name="Miyauchi S."/>
            <person name="Thiergart T."/>
            <person name="Pickel B."/>
            <person name="Atanasova L."/>
            <person name="Karlsson M."/>
            <person name="Huettel B."/>
            <person name="Barry K.W."/>
            <person name="Haridas S."/>
            <person name="Chen C."/>
            <person name="Bauer D."/>
            <person name="Andreopoulos W."/>
            <person name="Pangilinan J."/>
            <person name="LaButti K."/>
            <person name="Riley R."/>
            <person name="Lipzen A."/>
            <person name="Clum A."/>
            <person name="Drula E."/>
            <person name="Henrissat B."/>
            <person name="Kohler A."/>
            <person name="Grigoriev I.V."/>
            <person name="Martin F.M."/>
            <person name="Hacquard S."/>
        </authorList>
    </citation>
    <scope>NUCLEOTIDE SEQUENCE</scope>
    <source>
        <strain evidence="10">MPI-CAGE-CH-0235</strain>
    </source>
</reference>
<name>A0A8K0SHK6_9HYPO</name>
<dbReference type="PANTHER" id="PTHR48182">
    <property type="entry name" value="PROTEIN SERAC1"/>
    <property type="match status" value="1"/>
</dbReference>
<dbReference type="PANTHER" id="PTHR48182:SF2">
    <property type="entry name" value="PROTEIN SERAC1"/>
    <property type="match status" value="1"/>
</dbReference>
<comment type="similarity">
    <text evidence="4">Belongs to the putative lipase ROG1 family.</text>
</comment>
<comment type="subcellular location">
    <subcellularLocation>
        <location evidence="2">Endoplasmic reticulum</location>
    </subcellularLocation>
    <subcellularLocation>
        <location evidence="3">Membrane</location>
    </subcellularLocation>
    <subcellularLocation>
        <location evidence="1">Mitochondrion</location>
    </subcellularLocation>
</comment>
<feature type="domain" description="DUF676" evidence="9">
    <location>
        <begin position="60"/>
        <end position="182"/>
    </location>
</feature>
<dbReference type="SUPFAM" id="SSF53474">
    <property type="entry name" value="alpha/beta-Hydrolases"/>
    <property type="match status" value="1"/>
</dbReference>
<evidence type="ECO:0000256" key="1">
    <source>
        <dbReference type="ARBA" id="ARBA00004173"/>
    </source>
</evidence>
<evidence type="ECO:0000259" key="9">
    <source>
        <dbReference type="Pfam" id="PF05057"/>
    </source>
</evidence>
<dbReference type="GO" id="GO:0005783">
    <property type="term" value="C:endoplasmic reticulum"/>
    <property type="evidence" value="ECO:0007669"/>
    <property type="project" value="UniProtKB-SubCell"/>
</dbReference>
<evidence type="ECO:0000256" key="3">
    <source>
        <dbReference type="ARBA" id="ARBA00004370"/>
    </source>
</evidence>
<evidence type="ECO:0000256" key="8">
    <source>
        <dbReference type="SAM" id="MobiDB-lite"/>
    </source>
</evidence>
<dbReference type="InterPro" id="IPR029058">
    <property type="entry name" value="AB_hydrolase_fold"/>
</dbReference>
<feature type="compositionally biased region" description="Polar residues" evidence="8">
    <location>
        <begin position="21"/>
        <end position="39"/>
    </location>
</feature>
<dbReference type="OrthoDB" id="7464126at2759"/>
<dbReference type="GO" id="GO:0016020">
    <property type="term" value="C:membrane"/>
    <property type="evidence" value="ECO:0007669"/>
    <property type="project" value="UniProtKB-SubCell"/>
</dbReference>
<keyword evidence="5" id="KW-0256">Endoplasmic reticulum</keyword>
<evidence type="ECO:0000313" key="11">
    <source>
        <dbReference type="Proteomes" id="UP000813444"/>
    </source>
</evidence>
<keyword evidence="7" id="KW-0472">Membrane</keyword>
<dbReference type="GO" id="GO:0005739">
    <property type="term" value="C:mitochondrion"/>
    <property type="evidence" value="ECO:0007669"/>
    <property type="project" value="UniProtKB-SubCell"/>
</dbReference>